<dbReference type="GeneID" id="91086829"/>
<dbReference type="KEGG" id="cdep:91086829"/>
<gene>
    <name evidence="1" type="ORF">L203_102618</name>
</gene>
<dbReference type="Proteomes" id="UP000094043">
    <property type="component" value="Chromosome 3"/>
</dbReference>
<proteinExistence type="predicted"/>
<reference evidence="1" key="3">
    <citation type="submission" date="2024-01" db="EMBL/GenBank/DDBJ databases">
        <authorList>
            <person name="Coelho M.A."/>
            <person name="David-Palma M."/>
            <person name="Shea T."/>
            <person name="Sun S."/>
            <person name="Cuomo C.A."/>
            <person name="Heitman J."/>
        </authorList>
    </citation>
    <scope>NUCLEOTIDE SEQUENCE</scope>
    <source>
        <strain evidence="1">CBS 7841</strain>
    </source>
</reference>
<protein>
    <submittedName>
        <fullName evidence="1">Uncharacterized protein</fullName>
    </submittedName>
</protein>
<organism evidence="1 2">
    <name type="scientific">Cryptococcus depauperatus CBS 7841</name>
    <dbReference type="NCBI Taxonomy" id="1295531"/>
    <lineage>
        <taxon>Eukaryota</taxon>
        <taxon>Fungi</taxon>
        <taxon>Dikarya</taxon>
        <taxon>Basidiomycota</taxon>
        <taxon>Agaricomycotina</taxon>
        <taxon>Tremellomycetes</taxon>
        <taxon>Tremellales</taxon>
        <taxon>Cryptococcaceae</taxon>
        <taxon>Cryptococcus</taxon>
    </lineage>
</organism>
<reference evidence="1" key="1">
    <citation type="submission" date="2016-06" db="EMBL/GenBank/DDBJ databases">
        <authorList>
            <person name="Cuomo C."/>
            <person name="Litvintseva A."/>
            <person name="Heitman J."/>
            <person name="Chen Y."/>
            <person name="Sun S."/>
            <person name="Springer D."/>
            <person name="Dromer F."/>
            <person name="Young S."/>
            <person name="Zeng Q."/>
            <person name="Chapman S."/>
            <person name="Gujja S."/>
            <person name="Saif S."/>
            <person name="Birren B."/>
        </authorList>
    </citation>
    <scope>NUCLEOTIDE SEQUENCE</scope>
    <source>
        <strain evidence="1">CBS 7841</strain>
    </source>
</reference>
<accession>A0AAJ8JS36</accession>
<dbReference type="EMBL" id="CP143786">
    <property type="protein sequence ID" value="WVN87438.1"/>
    <property type="molecule type" value="Genomic_DNA"/>
</dbReference>
<sequence>MAQATVKIWQTSFWLRRTEPKLAFSMKHNDEGAYTDPEIVDTLTIDGLALGRIKHYDRHTKGSIVGAKHLFMLDGYVSYGSADCEYLCWDRGSSPCVCLCAHSSFYSLSILAVSTFPDKYTQSALKSCRLTKYRDKVSIGFYSGTPGIIRNPNTLLSEFTDTDAFTYSLAKDFGAKGNSCSVPVVCEKLGFVCDLTDGVMETWLLLLCFSIASCLSRYERFLVPPLDFLPMPKMNARKIIARILVAATNANRLSLKSDFYTAATLAYGSVLLCN</sequence>
<evidence type="ECO:0000313" key="1">
    <source>
        <dbReference type="EMBL" id="WVN87438.1"/>
    </source>
</evidence>
<reference evidence="1" key="2">
    <citation type="journal article" date="2022" name="Elife">
        <title>Obligate sexual reproduction of a homothallic fungus closely related to the Cryptococcus pathogenic species complex.</title>
        <authorList>
            <person name="Passer A.R."/>
            <person name="Clancey S.A."/>
            <person name="Shea T."/>
            <person name="David-Palma M."/>
            <person name="Averette A.F."/>
            <person name="Boekhout T."/>
            <person name="Porcel B.M."/>
            <person name="Nowrousian M."/>
            <person name="Cuomo C.A."/>
            <person name="Sun S."/>
            <person name="Heitman J."/>
            <person name="Coelho M.A."/>
        </authorList>
    </citation>
    <scope>NUCLEOTIDE SEQUENCE</scope>
    <source>
        <strain evidence="1">CBS 7841</strain>
    </source>
</reference>
<keyword evidence="2" id="KW-1185">Reference proteome</keyword>
<evidence type="ECO:0000313" key="2">
    <source>
        <dbReference type="Proteomes" id="UP000094043"/>
    </source>
</evidence>
<dbReference type="RefSeq" id="XP_066068138.1">
    <property type="nucleotide sequence ID" value="XM_066212041.1"/>
</dbReference>
<name>A0AAJ8JS36_9TREE</name>
<dbReference type="AlphaFoldDB" id="A0AAJ8JS36"/>